<dbReference type="InterPro" id="IPR043502">
    <property type="entry name" value="DNA/RNA_pol_sf"/>
</dbReference>
<comment type="subunit">
    <text evidence="1">Monomer.</text>
</comment>
<comment type="catalytic activity">
    <reaction evidence="5">
        <text>DNA(n) + a 2'-deoxyribonucleoside 5'-triphosphate = DNA(n+1) + diphosphate</text>
        <dbReference type="Rhea" id="RHEA:22508"/>
        <dbReference type="Rhea" id="RHEA-COMP:17339"/>
        <dbReference type="Rhea" id="RHEA-COMP:17340"/>
        <dbReference type="ChEBI" id="CHEBI:33019"/>
        <dbReference type="ChEBI" id="CHEBI:61560"/>
        <dbReference type="ChEBI" id="CHEBI:173112"/>
        <dbReference type="EC" id="2.7.7.7"/>
    </reaction>
</comment>
<dbReference type="PANTHER" id="PTHR35369">
    <property type="entry name" value="BLR3025 PROTEIN-RELATED"/>
    <property type="match status" value="1"/>
</dbReference>
<evidence type="ECO:0000256" key="2">
    <source>
        <dbReference type="ARBA" id="ARBA00012417"/>
    </source>
</evidence>
<evidence type="ECO:0000313" key="9">
    <source>
        <dbReference type="EMBL" id="SHE66420.1"/>
    </source>
</evidence>
<dbReference type="GO" id="GO:0003684">
    <property type="term" value="F:damaged DNA binding"/>
    <property type="evidence" value="ECO:0007669"/>
    <property type="project" value="InterPro"/>
</dbReference>
<dbReference type="RefSeq" id="WP_342742683.1">
    <property type="nucleotide sequence ID" value="NZ_FQUE01000001.1"/>
</dbReference>
<feature type="region of interest" description="Disordered" evidence="6">
    <location>
        <begin position="61"/>
        <end position="141"/>
    </location>
</feature>
<keyword evidence="10" id="KW-1185">Reference proteome</keyword>
<dbReference type="InterPro" id="IPR050356">
    <property type="entry name" value="SulA_CellDiv_inhibitor"/>
</dbReference>
<evidence type="ECO:0000259" key="8">
    <source>
        <dbReference type="Pfam" id="PF11799"/>
    </source>
</evidence>
<accession>A0A1M4VC21</accession>
<feature type="domain" description="DNA polymerase Y-family little finger" evidence="8">
    <location>
        <begin position="400"/>
        <end position="493"/>
    </location>
</feature>
<dbReference type="Pfam" id="PF11799">
    <property type="entry name" value="IMS_C"/>
    <property type="match status" value="1"/>
</dbReference>
<sequence>MTQDRSARILPFPLSRARRAGGVQDHAPRVAQAGLHPVGPTRLSAALDILQLAEVATGPRNAGLSGSGHLHRARPGDAGPSCPGGQGPMQPTSVMPALQMPVPALRAGRPAPPRQPAARRASCDGPDRDTGSGPGPDRRALSRRIVSLQLTDFAMARWLRWGHARHDAPPDNLPVILASEGPHGPVVTAVNRAAALAGLQTGARVVDMRALCPTVRVVRADPDGDRAALDKLMLWARRWCPWTAVDGADGIVMDTTGSDHLWGGEDALLREIEGTLGALGFSSRLAMAPTHGAAWALARFGPVRSIATPDTLAQMTAPLPARALRLESDTVLLLQRLGLKSVGDIAAVPRLSLTRRFARAALVQNPLARLDQLQGRLAEPVSAGQEPHRFAVQVRLPEPVQDPTPYLPDLCATLCAAMAEAGCGARRLTVTIYRTDAEVSTITAATARASRDPAHMRRLFDDRLDRIDPGYGFELITLSADLTEDVTATQTDLEGRADDGAALAQVVDRLSARLGPQAVRTPALHESHIPERSLAWALALSQAPRGAGSPVFTDRPLRLFDSPEEINVLYAVPEGPPVQFRWRRVPHRIVRFVGPERIAPEWWNDRPGTRLRDYYRIEDDSCRRLWIYRDGIYGDDRPEPPRWFVHGLFG</sequence>
<evidence type="ECO:0000256" key="3">
    <source>
        <dbReference type="ARBA" id="ARBA00022763"/>
    </source>
</evidence>
<evidence type="ECO:0000259" key="7">
    <source>
        <dbReference type="Pfam" id="PF00817"/>
    </source>
</evidence>
<evidence type="ECO:0000256" key="4">
    <source>
        <dbReference type="ARBA" id="ARBA00025589"/>
    </source>
</evidence>
<proteinExistence type="predicted"/>
<dbReference type="InterPro" id="IPR001126">
    <property type="entry name" value="UmuC"/>
</dbReference>
<dbReference type="InterPro" id="IPR017961">
    <property type="entry name" value="DNA_pol_Y-fam_little_finger"/>
</dbReference>
<dbReference type="GO" id="GO:0006281">
    <property type="term" value="P:DNA repair"/>
    <property type="evidence" value="ECO:0007669"/>
    <property type="project" value="InterPro"/>
</dbReference>
<dbReference type="EC" id="2.7.7.7" evidence="2"/>
<protein>
    <recommendedName>
        <fullName evidence="2">DNA-directed DNA polymerase</fullName>
        <ecNumber evidence="2">2.7.7.7</ecNumber>
    </recommendedName>
</protein>
<evidence type="ECO:0000256" key="6">
    <source>
        <dbReference type="SAM" id="MobiDB-lite"/>
    </source>
</evidence>
<dbReference type="PANTHER" id="PTHR35369:SF2">
    <property type="entry name" value="BLR3025 PROTEIN"/>
    <property type="match status" value="1"/>
</dbReference>
<feature type="domain" description="UmuC" evidence="7">
    <location>
        <begin position="172"/>
        <end position="296"/>
    </location>
</feature>
<gene>
    <name evidence="9" type="ORF">SAMN05444339_1011027</name>
</gene>
<evidence type="ECO:0000256" key="5">
    <source>
        <dbReference type="ARBA" id="ARBA00049244"/>
    </source>
</evidence>
<dbReference type="Pfam" id="PF00817">
    <property type="entry name" value="IMS"/>
    <property type="match status" value="1"/>
</dbReference>
<reference evidence="10" key="1">
    <citation type="submission" date="2016-11" db="EMBL/GenBank/DDBJ databases">
        <authorList>
            <person name="Varghese N."/>
            <person name="Submissions S."/>
        </authorList>
    </citation>
    <scope>NUCLEOTIDE SEQUENCE [LARGE SCALE GENOMIC DNA]</scope>
    <source>
        <strain evidence="10">DSM 29326</strain>
    </source>
</reference>
<evidence type="ECO:0000256" key="1">
    <source>
        <dbReference type="ARBA" id="ARBA00011245"/>
    </source>
</evidence>
<feature type="compositionally biased region" description="Basic and acidic residues" evidence="6">
    <location>
        <begin position="121"/>
        <end position="140"/>
    </location>
</feature>
<name>A0A1M4VC21_LOKAT</name>
<evidence type="ECO:0000313" key="10">
    <source>
        <dbReference type="Proteomes" id="UP000183987"/>
    </source>
</evidence>
<dbReference type="Proteomes" id="UP000183987">
    <property type="component" value="Unassembled WGS sequence"/>
</dbReference>
<keyword evidence="3" id="KW-0227">DNA damage</keyword>
<dbReference type="EMBL" id="FQUE01000001">
    <property type="protein sequence ID" value="SHE66420.1"/>
    <property type="molecule type" value="Genomic_DNA"/>
</dbReference>
<dbReference type="STRING" id="366533.SAMN05444339_1011027"/>
<dbReference type="CDD" id="cd03468">
    <property type="entry name" value="PolY_like"/>
    <property type="match status" value="1"/>
</dbReference>
<dbReference type="SUPFAM" id="SSF56672">
    <property type="entry name" value="DNA/RNA polymerases"/>
    <property type="match status" value="1"/>
</dbReference>
<comment type="function">
    <text evidence="4">Poorly processive, error-prone DNA polymerase involved in untargeted mutagenesis. Copies undamaged DNA at stalled replication forks, which arise in vivo from mismatched or misaligned primer ends. These misaligned primers can be extended by PolIV. Exhibits no 3'-5' exonuclease (proofreading) activity. May be involved in translesional synthesis, in conjunction with the beta clamp from PolIII.</text>
</comment>
<organism evidence="9 10">
    <name type="scientific">Loktanella atrilutea</name>
    <dbReference type="NCBI Taxonomy" id="366533"/>
    <lineage>
        <taxon>Bacteria</taxon>
        <taxon>Pseudomonadati</taxon>
        <taxon>Pseudomonadota</taxon>
        <taxon>Alphaproteobacteria</taxon>
        <taxon>Rhodobacterales</taxon>
        <taxon>Roseobacteraceae</taxon>
        <taxon>Loktanella</taxon>
    </lineage>
</organism>
<dbReference type="AlphaFoldDB" id="A0A1M4VC21"/>